<sequence length="323" mass="36401">MQRYIKKRTKQNNSHFFLYYSRFAVPLHPQNVIKMKDICCIGHVTKDKIVTPSSTVYMAGGTSFYFAYAINQLPKDVSFSLITAMDPTEKEPVEKMLKAGIDVTLNPSRNTVFFENIYGDNPNDRKQRVLAKADPFTIQQLEHVEAKVFHLGSLLSDDFSPEVVAFLAKKGKVSIDVQGYLREVRDEKVYAIDWKDKLDVLKNTYYLKVNETEMETITGLKDPKEAAKLIHAWGVAEVIITLGSEGSLVYVDDTFYDIPAYPPHEVVDATGCGDTYSAGYLYKRLQGANPVEAGKFAAAMCTIKLEHNGPFNRTIQDVGRVMK</sequence>
<dbReference type="InterPro" id="IPR011611">
    <property type="entry name" value="PfkB_dom"/>
</dbReference>
<feature type="domain" description="Carbohydrate kinase PfkB" evidence="3">
    <location>
        <begin position="48"/>
        <end position="309"/>
    </location>
</feature>
<evidence type="ECO:0000256" key="2">
    <source>
        <dbReference type="ARBA" id="ARBA00022777"/>
    </source>
</evidence>
<dbReference type="PaxDb" id="537011-PREVCOP_05339"/>
<accession>D1PDP9</accession>
<dbReference type="InterPro" id="IPR029056">
    <property type="entry name" value="Ribokinase-like"/>
</dbReference>
<dbReference type="AlphaFoldDB" id="D1PDP9"/>
<dbReference type="Proteomes" id="UP000004477">
    <property type="component" value="Unassembled WGS sequence"/>
</dbReference>
<evidence type="ECO:0000313" key="5">
    <source>
        <dbReference type="Proteomes" id="UP000004477"/>
    </source>
</evidence>
<dbReference type="STRING" id="537011.PREVCOP_05339"/>
<organism evidence="4 5">
    <name type="scientific">Segatella copri DSM 18205</name>
    <dbReference type="NCBI Taxonomy" id="537011"/>
    <lineage>
        <taxon>Bacteria</taxon>
        <taxon>Pseudomonadati</taxon>
        <taxon>Bacteroidota</taxon>
        <taxon>Bacteroidia</taxon>
        <taxon>Bacteroidales</taxon>
        <taxon>Prevotellaceae</taxon>
        <taxon>Segatella</taxon>
    </lineage>
</organism>
<evidence type="ECO:0000259" key="3">
    <source>
        <dbReference type="Pfam" id="PF00294"/>
    </source>
</evidence>
<dbReference type="HOGENOM" id="CLU_065902_0_0_10"/>
<reference evidence="4" key="1">
    <citation type="submission" date="2009-11" db="EMBL/GenBank/DDBJ databases">
        <authorList>
            <person name="Weinstock G."/>
            <person name="Sodergren E."/>
            <person name="Clifton S."/>
            <person name="Fulton L."/>
            <person name="Fulton B."/>
            <person name="Courtney L."/>
            <person name="Fronick C."/>
            <person name="Harrison M."/>
            <person name="Strong C."/>
            <person name="Farmer C."/>
            <person name="Delahaunty K."/>
            <person name="Markovic C."/>
            <person name="Hall O."/>
            <person name="Minx P."/>
            <person name="Tomlinson C."/>
            <person name="Mitreva M."/>
            <person name="Nelson J."/>
            <person name="Hou S."/>
            <person name="Wollam A."/>
            <person name="Pepin K.H."/>
            <person name="Johnson M."/>
            <person name="Bhonagiri V."/>
            <person name="Nash W.E."/>
            <person name="Warren W."/>
            <person name="Chinwalla A."/>
            <person name="Mardis E.R."/>
            <person name="Wilson R.K."/>
        </authorList>
    </citation>
    <scope>NUCLEOTIDE SEQUENCE [LARGE SCALE GENOMIC DNA]</scope>
    <source>
        <strain evidence="4">DSM 18205</strain>
    </source>
</reference>
<comment type="caution">
    <text evidence="4">The sequence shown here is derived from an EMBL/GenBank/DDBJ whole genome shotgun (WGS) entry which is preliminary data.</text>
</comment>
<keyword evidence="5" id="KW-1185">Reference proteome</keyword>
<dbReference type="EMBL" id="ACBX02000016">
    <property type="protein sequence ID" value="EFB35205.1"/>
    <property type="molecule type" value="Genomic_DNA"/>
</dbReference>
<proteinExistence type="predicted"/>
<dbReference type="PANTHER" id="PTHR10584:SF166">
    <property type="entry name" value="RIBOKINASE"/>
    <property type="match status" value="1"/>
</dbReference>
<dbReference type="Gene3D" id="3.40.1190.20">
    <property type="match status" value="1"/>
</dbReference>
<dbReference type="SUPFAM" id="SSF53613">
    <property type="entry name" value="Ribokinase-like"/>
    <property type="match status" value="1"/>
</dbReference>
<protein>
    <submittedName>
        <fullName evidence="4">Kinase, PfkB family</fullName>
    </submittedName>
</protein>
<dbReference type="Pfam" id="PF00294">
    <property type="entry name" value="PfkB"/>
    <property type="match status" value="1"/>
</dbReference>
<dbReference type="GO" id="GO:0016301">
    <property type="term" value="F:kinase activity"/>
    <property type="evidence" value="ECO:0007669"/>
    <property type="project" value="UniProtKB-KW"/>
</dbReference>
<dbReference type="PANTHER" id="PTHR10584">
    <property type="entry name" value="SUGAR KINASE"/>
    <property type="match status" value="1"/>
</dbReference>
<evidence type="ECO:0000256" key="1">
    <source>
        <dbReference type="ARBA" id="ARBA00022679"/>
    </source>
</evidence>
<keyword evidence="1" id="KW-0808">Transferase</keyword>
<gene>
    <name evidence="4" type="ORF">PREVCOP_05339</name>
</gene>
<keyword evidence="2 4" id="KW-0418">Kinase</keyword>
<name>D1PDP9_9BACT</name>
<evidence type="ECO:0000313" key="4">
    <source>
        <dbReference type="EMBL" id="EFB35205.1"/>
    </source>
</evidence>